<keyword evidence="1" id="KW-0472">Membrane</keyword>
<gene>
    <name evidence="2" type="ORF">CAL12_22110</name>
</gene>
<evidence type="ECO:0000256" key="1">
    <source>
        <dbReference type="SAM" id="Phobius"/>
    </source>
</evidence>
<evidence type="ECO:0000313" key="2">
    <source>
        <dbReference type="EMBL" id="ARP83246.1"/>
    </source>
</evidence>
<dbReference type="EMBL" id="CP021108">
    <property type="protein sequence ID" value="ARP83246.1"/>
    <property type="molecule type" value="Genomic_DNA"/>
</dbReference>
<sequence>MSVSSNAGVMAHSQVPGFGDVDQVAGAESSVLRAMAEAEKIMGEAALKENADAMKACLDNREIALQKKRVAVHQSARKELDAAWDKNLAMLANAGMSVLGAAISFGCVYAAGKQMNKAVSEGSVLNMTRYTERGSAIDNWNGLGTASQTTAQGLGSATSSIGQTLGAKRDAEKKYHDVEGQMQDSDANVAMDLARRRSGDTGEANRRLDKVNELRLEFMRSAMRVLA</sequence>
<name>A0A1W6YQ61_9BORD</name>
<keyword evidence="1" id="KW-0812">Transmembrane</keyword>
<dbReference type="STRING" id="1416806.CAL12_22110"/>
<accession>A0A1W6YQ61</accession>
<reference evidence="2 3" key="1">
    <citation type="submission" date="2017-05" db="EMBL/GenBank/DDBJ databases">
        <title>Complete and WGS of Bordetella genogroups.</title>
        <authorList>
            <person name="Spilker T."/>
            <person name="LiPuma J."/>
        </authorList>
    </citation>
    <scope>NUCLEOTIDE SEQUENCE [LARGE SCALE GENOMIC DNA]</scope>
    <source>
        <strain evidence="2 3">AU19157</strain>
    </source>
</reference>
<keyword evidence="3" id="KW-1185">Reference proteome</keyword>
<proteinExistence type="predicted"/>
<organism evidence="2 3">
    <name type="scientific">Bordetella genomosp. 8</name>
    <dbReference type="NCBI Taxonomy" id="1416806"/>
    <lineage>
        <taxon>Bacteria</taxon>
        <taxon>Pseudomonadati</taxon>
        <taxon>Pseudomonadota</taxon>
        <taxon>Betaproteobacteria</taxon>
        <taxon>Burkholderiales</taxon>
        <taxon>Alcaligenaceae</taxon>
        <taxon>Bordetella</taxon>
    </lineage>
</organism>
<dbReference type="KEGG" id="bgv:CAL12_22110"/>
<evidence type="ECO:0000313" key="3">
    <source>
        <dbReference type="Proteomes" id="UP000194151"/>
    </source>
</evidence>
<feature type="transmembrane region" description="Helical" evidence="1">
    <location>
        <begin position="88"/>
        <end position="111"/>
    </location>
</feature>
<dbReference type="AlphaFoldDB" id="A0A1W6YQ61"/>
<dbReference type="Proteomes" id="UP000194151">
    <property type="component" value="Chromosome"/>
</dbReference>
<protein>
    <submittedName>
        <fullName evidence="2">Uncharacterized protein</fullName>
    </submittedName>
</protein>
<keyword evidence="1" id="KW-1133">Transmembrane helix</keyword>